<keyword evidence="3" id="KW-1185">Reference proteome</keyword>
<dbReference type="RefSeq" id="WP_163045246.1">
    <property type="nucleotide sequence ID" value="NZ_JAAAMJ010000015.1"/>
</dbReference>
<gene>
    <name evidence="2" type="ORF">GTW51_17075</name>
</gene>
<sequence>MTAAVVLLVLFLPAAVIYGRYRARHLRQRHEALRGRLAALLPMPAFLAVCGALAIVHETGRADALATGNGVIDAVLTLARWVGELELILFMVAGPYLIGVVIAALLLALDARGFLALAAPAPLEPTDTAAKDPSP</sequence>
<dbReference type="AlphaFoldDB" id="A0A6L9MKQ1"/>
<comment type="caution">
    <text evidence="2">The sequence shown here is derived from an EMBL/GenBank/DDBJ whole genome shotgun (WGS) entry which is preliminary data.</text>
</comment>
<keyword evidence="1" id="KW-1133">Transmembrane helix</keyword>
<feature type="transmembrane region" description="Helical" evidence="1">
    <location>
        <begin position="35"/>
        <end position="56"/>
    </location>
</feature>
<evidence type="ECO:0000313" key="3">
    <source>
        <dbReference type="Proteomes" id="UP000476332"/>
    </source>
</evidence>
<reference evidence="2 3" key="1">
    <citation type="submission" date="2020-01" db="EMBL/GenBank/DDBJ databases">
        <title>Genomes of bacteria type strains.</title>
        <authorList>
            <person name="Chen J."/>
            <person name="Zhu S."/>
            <person name="Chen J."/>
        </authorList>
    </citation>
    <scope>NUCLEOTIDE SEQUENCE [LARGE SCALE GENOMIC DNA]</scope>
    <source>
        <strain evidence="2 3">KCTC 52919</strain>
    </source>
</reference>
<protein>
    <submittedName>
        <fullName evidence="2">Uncharacterized protein</fullName>
    </submittedName>
</protein>
<name>A0A6L9MKQ1_9HYPH</name>
<keyword evidence="1" id="KW-0472">Membrane</keyword>
<evidence type="ECO:0000256" key="1">
    <source>
        <dbReference type="SAM" id="Phobius"/>
    </source>
</evidence>
<proteinExistence type="predicted"/>
<keyword evidence="1" id="KW-0812">Transmembrane</keyword>
<accession>A0A6L9MKQ1</accession>
<feature type="transmembrane region" description="Helical" evidence="1">
    <location>
        <begin position="88"/>
        <end position="109"/>
    </location>
</feature>
<evidence type="ECO:0000313" key="2">
    <source>
        <dbReference type="EMBL" id="NDV88417.1"/>
    </source>
</evidence>
<dbReference type="Proteomes" id="UP000476332">
    <property type="component" value="Unassembled WGS sequence"/>
</dbReference>
<dbReference type="EMBL" id="JAAAMJ010000015">
    <property type="protein sequence ID" value="NDV88417.1"/>
    <property type="molecule type" value="Genomic_DNA"/>
</dbReference>
<organism evidence="2 3">
    <name type="scientific">Aurantimonas aggregata</name>
    <dbReference type="NCBI Taxonomy" id="2047720"/>
    <lineage>
        <taxon>Bacteria</taxon>
        <taxon>Pseudomonadati</taxon>
        <taxon>Pseudomonadota</taxon>
        <taxon>Alphaproteobacteria</taxon>
        <taxon>Hyphomicrobiales</taxon>
        <taxon>Aurantimonadaceae</taxon>
        <taxon>Aurantimonas</taxon>
    </lineage>
</organism>